<accession>A0AA89B828</accession>
<comment type="caution">
    <text evidence="1">The sequence shown here is derived from an EMBL/GenBank/DDBJ whole genome shotgun (WGS) entry which is preliminary data.</text>
</comment>
<protein>
    <submittedName>
        <fullName evidence="1">Uncharacterized protein</fullName>
    </submittedName>
</protein>
<dbReference type="AlphaFoldDB" id="A0AA89B828"/>
<gene>
    <name evidence="1" type="ORF">RJ639_039358</name>
</gene>
<evidence type="ECO:0000313" key="2">
    <source>
        <dbReference type="Proteomes" id="UP001188597"/>
    </source>
</evidence>
<reference evidence="1" key="1">
    <citation type="submission" date="2022-12" db="EMBL/GenBank/DDBJ databases">
        <title>Draft genome assemblies for two species of Escallonia (Escalloniales).</title>
        <authorList>
            <person name="Chanderbali A."/>
            <person name="Dervinis C."/>
            <person name="Anghel I."/>
            <person name="Soltis D."/>
            <person name="Soltis P."/>
            <person name="Zapata F."/>
        </authorList>
    </citation>
    <scope>NUCLEOTIDE SEQUENCE</scope>
    <source>
        <strain evidence="1">UCBG64.0493</strain>
        <tissue evidence="1">Leaf</tissue>
    </source>
</reference>
<proteinExistence type="predicted"/>
<sequence>MAIIQSDGVDDKNERVRMLKGVELWGLTATGSSCKDSSISTKTLQAHETNDKRFHCGSAS</sequence>
<organism evidence="1 2">
    <name type="scientific">Escallonia herrerae</name>
    <dbReference type="NCBI Taxonomy" id="1293975"/>
    <lineage>
        <taxon>Eukaryota</taxon>
        <taxon>Viridiplantae</taxon>
        <taxon>Streptophyta</taxon>
        <taxon>Embryophyta</taxon>
        <taxon>Tracheophyta</taxon>
        <taxon>Spermatophyta</taxon>
        <taxon>Magnoliopsida</taxon>
        <taxon>eudicotyledons</taxon>
        <taxon>Gunneridae</taxon>
        <taxon>Pentapetalae</taxon>
        <taxon>asterids</taxon>
        <taxon>campanulids</taxon>
        <taxon>Escalloniales</taxon>
        <taxon>Escalloniaceae</taxon>
        <taxon>Escallonia</taxon>
    </lineage>
</organism>
<dbReference type="Proteomes" id="UP001188597">
    <property type="component" value="Unassembled WGS sequence"/>
</dbReference>
<evidence type="ECO:0000313" key="1">
    <source>
        <dbReference type="EMBL" id="KAK3028067.1"/>
    </source>
</evidence>
<dbReference type="EMBL" id="JAVXUP010000429">
    <property type="protein sequence ID" value="KAK3028067.1"/>
    <property type="molecule type" value="Genomic_DNA"/>
</dbReference>
<name>A0AA89B828_9ASTE</name>
<keyword evidence="2" id="KW-1185">Reference proteome</keyword>